<dbReference type="InterPro" id="IPR010290">
    <property type="entry name" value="TM_effector"/>
</dbReference>
<evidence type="ECO:0000256" key="6">
    <source>
        <dbReference type="ARBA" id="ARBA00023136"/>
    </source>
</evidence>
<keyword evidence="5 7" id="KW-1133">Transmembrane helix</keyword>
<dbReference type="PANTHER" id="PTHR23513:SF11">
    <property type="entry name" value="STAPHYLOFERRIN A TRANSPORTER"/>
    <property type="match status" value="1"/>
</dbReference>
<feature type="transmembrane region" description="Helical" evidence="7">
    <location>
        <begin position="377"/>
        <end position="396"/>
    </location>
</feature>
<evidence type="ECO:0000256" key="2">
    <source>
        <dbReference type="ARBA" id="ARBA00022448"/>
    </source>
</evidence>
<feature type="transmembrane region" description="Helical" evidence="7">
    <location>
        <begin position="49"/>
        <end position="73"/>
    </location>
</feature>
<dbReference type="PANTHER" id="PTHR23513">
    <property type="entry name" value="INTEGRAL MEMBRANE EFFLUX PROTEIN-RELATED"/>
    <property type="match status" value="1"/>
</dbReference>
<keyword evidence="6 7" id="KW-0472">Membrane</keyword>
<feature type="transmembrane region" description="Helical" evidence="7">
    <location>
        <begin position="107"/>
        <end position="123"/>
    </location>
</feature>
<feature type="transmembrane region" description="Helical" evidence="7">
    <location>
        <begin position="80"/>
        <end position="101"/>
    </location>
</feature>
<evidence type="ECO:0000256" key="4">
    <source>
        <dbReference type="ARBA" id="ARBA00022692"/>
    </source>
</evidence>
<reference evidence="9" key="1">
    <citation type="submission" date="2018-06" db="EMBL/GenBank/DDBJ databases">
        <authorList>
            <person name="Zhirakovskaya E."/>
        </authorList>
    </citation>
    <scope>NUCLEOTIDE SEQUENCE</scope>
</reference>
<evidence type="ECO:0000259" key="8">
    <source>
        <dbReference type="PROSITE" id="PS50850"/>
    </source>
</evidence>
<feature type="transmembrane region" description="Helical" evidence="7">
    <location>
        <begin position="290"/>
        <end position="307"/>
    </location>
</feature>
<sequence length="402" mass="43501">MTEREKPFPALYVQNFRLFWIAQVISLSGSWMHQMAQGWLVYQLTRSPLYLGIAGAALTLPVLMFTLFGGIIADRYSKRNILIVTQTLSIFPPLILGTLTYTGTVNVWHAILTAFLMGTINAFDIPARQSFLIEMVGKGHLLNAIALSSAAFNGARILGPLIAGLIISWAGLPACFYINALSFIPVVFVLKMMAIKGTARTGSSKGFFSEFKEGIHFILKQQDILTLILTIMVFSLFGIPFSQFFPVFAEDILGVGAKGLGYMMSSAGAGAFSAALLIAFRGKIGNTRRYMSIAALIFPAALVAFSLSRSFSLSIFILVTMGWAAVSFLATANSSIQENVRDDLRGRVMSVYSLVFLGMAPIGSTVIGYIADKIGTPQALTAAGTVCLIAGSVFFLRTRGRD</sequence>
<dbReference type="InterPro" id="IPR036259">
    <property type="entry name" value="MFS_trans_sf"/>
</dbReference>
<dbReference type="EMBL" id="UOGH01000296">
    <property type="protein sequence ID" value="VAX33477.1"/>
    <property type="molecule type" value="Genomic_DNA"/>
</dbReference>
<dbReference type="AlphaFoldDB" id="A0A3B1DX81"/>
<feature type="transmembrane region" description="Helical" evidence="7">
    <location>
        <begin position="313"/>
        <end position="330"/>
    </location>
</feature>
<dbReference type="GO" id="GO:0022857">
    <property type="term" value="F:transmembrane transporter activity"/>
    <property type="evidence" value="ECO:0007669"/>
    <property type="project" value="InterPro"/>
</dbReference>
<dbReference type="Pfam" id="PF05977">
    <property type="entry name" value="MFS_3"/>
    <property type="match status" value="1"/>
</dbReference>
<dbReference type="CDD" id="cd06173">
    <property type="entry name" value="MFS_MefA_like"/>
    <property type="match status" value="1"/>
</dbReference>
<evidence type="ECO:0000256" key="3">
    <source>
        <dbReference type="ARBA" id="ARBA00022475"/>
    </source>
</evidence>
<organism evidence="9">
    <name type="scientific">hydrothermal vent metagenome</name>
    <dbReference type="NCBI Taxonomy" id="652676"/>
    <lineage>
        <taxon>unclassified sequences</taxon>
        <taxon>metagenomes</taxon>
        <taxon>ecological metagenomes</taxon>
    </lineage>
</organism>
<feature type="transmembrane region" description="Helical" evidence="7">
    <location>
        <begin position="12"/>
        <end position="29"/>
    </location>
</feature>
<feature type="transmembrane region" description="Helical" evidence="7">
    <location>
        <begin position="351"/>
        <end position="371"/>
    </location>
</feature>
<evidence type="ECO:0000256" key="1">
    <source>
        <dbReference type="ARBA" id="ARBA00004651"/>
    </source>
</evidence>
<dbReference type="InterPro" id="IPR020846">
    <property type="entry name" value="MFS_dom"/>
</dbReference>
<feature type="transmembrane region" description="Helical" evidence="7">
    <location>
        <begin position="224"/>
        <end position="248"/>
    </location>
</feature>
<evidence type="ECO:0000313" key="9">
    <source>
        <dbReference type="EMBL" id="VAX33477.1"/>
    </source>
</evidence>
<keyword evidence="4 7" id="KW-0812">Transmembrane</keyword>
<comment type="subcellular location">
    <subcellularLocation>
        <location evidence="1">Cell membrane</location>
        <topology evidence="1">Multi-pass membrane protein</topology>
    </subcellularLocation>
</comment>
<dbReference type="Gene3D" id="1.20.1250.20">
    <property type="entry name" value="MFS general substrate transporter like domains"/>
    <property type="match status" value="1"/>
</dbReference>
<gene>
    <name evidence="9" type="ORF">MNBD_NITROSPIRAE02-1007</name>
</gene>
<evidence type="ECO:0000256" key="7">
    <source>
        <dbReference type="SAM" id="Phobius"/>
    </source>
</evidence>
<name>A0A3B1DX81_9ZZZZ</name>
<proteinExistence type="predicted"/>
<keyword evidence="2" id="KW-0813">Transport</keyword>
<feature type="transmembrane region" description="Helical" evidence="7">
    <location>
        <begin position="144"/>
        <end position="170"/>
    </location>
</feature>
<dbReference type="GO" id="GO:0005886">
    <property type="term" value="C:plasma membrane"/>
    <property type="evidence" value="ECO:0007669"/>
    <property type="project" value="UniProtKB-SubCell"/>
</dbReference>
<accession>A0A3B1DX81</accession>
<feature type="transmembrane region" description="Helical" evidence="7">
    <location>
        <begin position="260"/>
        <end position="278"/>
    </location>
</feature>
<dbReference type="SUPFAM" id="SSF103473">
    <property type="entry name" value="MFS general substrate transporter"/>
    <property type="match status" value="1"/>
</dbReference>
<feature type="transmembrane region" description="Helical" evidence="7">
    <location>
        <begin position="176"/>
        <end position="195"/>
    </location>
</feature>
<keyword evidence="3" id="KW-1003">Cell membrane</keyword>
<evidence type="ECO:0000256" key="5">
    <source>
        <dbReference type="ARBA" id="ARBA00022989"/>
    </source>
</evidence>
<dbReference type="PROSITE" id="PS50850">
    <property type="entry name" value="MFS"/>
    <property type="match status" value="1"/>
</dbReference>
<feature type="domain" description="Major facilitator superfamily (MFS) profile" evidence="8">
    <location>
        <begin position="1"/>
        <end position="402"/>
    </location>
</feature>
<protein>
    <submittedName>
        <fullName evidence="9">Uncharacterized MFS-type transporter</fullName>
    </submittedName>
</protein>